<evidence type="ECO:0000313" key="2">
    <source>
        <dbReference type="Proteomes" id="UP000270216"/>
    </source>
</evidence>
<dbReference type="EMBL" id="RWHX01000007">
    <property type="protein sequence ID" value="RSK84102.1"/>
    <property type="molecule type" value="Genomic_DNA"/>
</dbReference>
<gene>
    <name evidence="1" type="ORF">EJE83_06825</name>
</gene>
<proteinExistence type="predicted"/>
<name>A0ABX9ZTA3_9BURK</name>
<evidence type="ECO:0000313" key="1">
    <source>
        <dbReference type="EMBL" id="RSK84102.1"/>
    </source>
</evidence>
<dbReference type="RefSeq" id="WP_048627884.1">
    <property type="nucleotide sequence ID" value="NZ_CALMDT010000077.1"/>
</dbReference>
<evidence type="ECO:0008006" key="3">
    <source>
        <dbReference type="Google" id="ProtNLM"/>
    </source>
</evidence>
<sequence length="154" mass="16759">MAKPLSPLLPPDSILTRDTCDATRLDERRASPRATALLARPEGGMPALLSSHLTLACGQSFHAYACRGTVIHIERGSVVLTTAPRWLAASFWRNTVLLTAGQVYVTQTSGWLTLSAEAGARLTLRDGVAEMHRSFGLRSYAARLWQIVRASLES</sequence>
<dbReference type="GeneID" id="47013258"/>
<protein>
    <recommendedName>
        <fullName evidence="3">DUF2917 domain-containing protein</fullName>
    </recommendedName>
</protein>
<keyword evidence="2" id="KW-1185">Reference proteome</keyword>
<dbReference type="Proteomes" id="UP000270216">
    <property type="component" value="Unassembled WGS sequence"/>
</dbReference>
<reference evidence="1 2" key="1">
    <citation type="submission" date="2018-12" db="EMBL/GenBank/DDBJ databases">
        <title>Whole genome sequence of a Pandoraea apista isolate from a patient with cystic fibrosis.</title>
        <authorList>
            <person name="Kenna D.T."/>
            <person name="Turton J.F."/>
        </authorList>
    </citation>
    <scope>NUCLEOTIDE SEQUENCE [LARGE SCALE GENOMIC DNA]</scope>
    <source>
        <strain evidence="1 2">Pa13324</strain>
    </source>
</reference>
<comment type="caution">
    <text evidence="1">The sequence shown here is derived from an EMBL/GenBank/DDBJ whole genome shotgun (WGS) entry which is preliminary data.</text>
</comment>
<accession>A0ABX9ZTA3</accession>
<organism evidence="1 2">
    <name type="scientific">Pandoraea apista</name>
    <dbReference type="NCBI Taxonomy" id="93218"/>
    <lineage>
        <taxon>Bacteria</taxon>
        <taxon>Pseudomonadati</taxon>
        <taxon>Pseudomonadota</taxon>
        <taxon>Betaproteobacteria</taxon>
        <taxon>Burkholderiales</taxon>
        <taxon>Burkholderiaceae</taxon>
        <taxon>Pandoraea</taxon>
    </lineage>
</organism>